<name>A0ABX2TBM8_9PROT</name>
<feature type="region of interest" description="Disordered" evidence="1">
    <location>
        <begin position="45"/>
        <end position="90"/>
    </location>
</feature>
<organism evidence="2 3">
    <name type="scientific">Azospirillum oleiclasticum</name>
    <dbReference type="NCBI Taxonomy" id="2735135"/>
    <lineage>
        <taxon>Bacteria</taxon>
        <taxon>Pseudomonadati</taxon>
        <taxon>Pseudomonadota</taxon>
        <taxon>Alphaproteobacteria</taxon>
        <taxon>Rhodospirillales</taxon>
        <taxon>Azospirillaceae</taxon>
        <taxon>Azospirillum</taxon>
    </lineage>
</organism>
<dbReference type="PROSITE" id="PS51257">
    <property type="entry name" value="PROKAR_LIPOPROTEIN"/>
    <property type="match status" value="1"/>
</dbReference>
<sequence length="90" mass="10677">MMIHAKIALLAITGALLTGCHGHHRAYGGGYGYYDQPRVYYGQPRVYAPPPVYERPRHPPPRRDRDDDRPRRDHHHRDGWNGDWHRRDRD</sequence>
<reference evidence="2 3" key="1">
    <citation type="submission" date="2020-05" db="EMBL/GenBank/DDBJ databases">
        <title>Azospirillum oleiclasticum sp. nov, a nitrogen-fixing and heavy crude oil-emulsifying bacterium isolated from the crude oil of Yumen Oilfield.</title>
        <authorList>
            <person name="Wu D."/>
            <person name="Cai M."/>
            <person name="Zhang X."/>
        </authorList>
    </citation>
    <scope>NUCLEOTIDE SEQUENCE [LARGE SCALE GENOMIC DNA]</scope>
    <source>
        <strain evidence="2 3">ROY-1-1-2</strain>
    </source>
</reference>
<evidence type="ECO:0000256" key="1">
    <source>
        <dbReference type="SAM" id="MobiDB-lite"/>
    </source>
</evidence>
<keyword evidence="3" id="KW-1185">Reference proteome</keyword>
<accession>A0ABX2TBM8</accession>
<dbReference type="Proteomes" id="UP000584642">
    <property type="component" value="Unassembled WGS sequence"/>
</dbReference>
<evidence type="ECO:0000313" key="3">
    <source>
        <dbReference type="Proteomes" id="UP000584642"/>
    </source>
</evidence>
<gene>
    <name evidence="2" type="ORF">HND93_18245</name>
</gene>
<dbReference type="RefSeq" id="WP_180283428.1">
    <property type="nucleotide sequence ID" value="NZ_JABFDB010000012.1"/>
</dbReference>
<evidence type="ECO:0008006" key="4">
    <source>
        <dbReference type="Google" id="ProtNLM"/>
    </source>
</evidence>
<evidence type="ECO:0000313" key="2">
    <source>
        <dbReference type="EMBL" id="NYZ21658.1"/>
    </source>
</evidence>
<feature type="compositionally biased region" description="Basic and acidic residues" evidence="1">
    <location>
        <begin position="54"/>
        <end position="90"/>
    </location>
</feature>
<protein>
    <recommendedName>
        <fullName evidence="4">Lipoprotein</fullName>
    </recommendedName>
</protein>
<comment type="caution">
    <text evidence="2">The sequence shown here is derived from an EMBL/GenBank/DDBJ whole genome shotgun (WGS) entry which is preliminary data.</text>
</comment>
<dbReference type="EMBL" id="JABFDB010000012">
    <property type="protein sequence ID" value="NYZ21658.1"/>
    <property type="molecule type" value="Genomic_DNA"/>
</dbReference>
<proteinExistence type="predicted"/>